<dbReference type="OrthoDB" id="7107965at2759"/>
<protein>
    <submittedName>
        <fullName evidence="1">Putative transposase</fullName>
    </submittedName>
</protein>
<name>A0A6G5ACR6_RHIMP</name>
<sequence>MLKAYHVPSKLSGNLTVPSEAAFAYVQQLESHFLAVIEATAHHLKVCDVLYHHLSSVGDFHFCSAGCRAKFLKMFCRVRLCWHVRFVNRNLDRVRFQSSISGIQLDKFKG</sequence>
<reference evidence="1" key="1">
    <citation type="submission" date="2020-03" db="EMBL/GenBank/DDBJ databases">
        <title>A transcriptome and proteome of the tick Rhipicephalus microplus shaped by the genetic composition of its hosts and developmental stage.</title>
        <authorList>
            <person name="Garcia G.R."/>
            <person name="Ribeiro J.M.C."/>
            <person name="Maruyama S.R."/>
            <person name="Gardinasse L.G."/>
            <person name="Nelson K."/>
            <person name="Ferreira B.R."/>
            <person name="Andrade T.G."/>
            <person name="Santos I.K.F.M."/>
        </authorList>
    </citation>
    <scope>NUCLEOTIDE SEQUENCE</scope>
    <source>
        <strain evidence="1">NSGR</strain>
        <tissue evidence="1">Salivary glands</tissue>
    </source>
</reference>
<proteinExistence type="predicted"/>
<dbReference type="VEuPathDB" id="VectorBase:LOC119185855"/>
<accession>A0A6G5ACR6</accession>
<organism evidence="1">
    <name type="scientific">Rhipicephalus microplus</name>
    <name type="common">Cattle tick</name>
    <name type="synonym">Boophilus microplus</name>
    <dbReference type="NCBI Taxonomy" id="6941"/>
    <lineage>
        <taxon>Eukaryota</taxon>
        <taxon>Metazoa</taxon>
        <taxon>Ecdysozoa</taxon>
        <taxon>Arthropoda</taxon>
        <taxon>Chelicerata</taxon>
        <taxon>Arachnida</taxon>
        <taxon>Acari</taxon>
        <taxon>Parasitiformes</taxon>
        <taxon>Ixodida</taxon>
        <taxon>Ixodoidea</taxon>
        <taxon>Ixodidae</taxon>
        <taxon>Rhipicephalinae</taxon>
        <taxon>Rhipicephalus</taxon>
        <taxon>Boophilus</taxon>
    </lineage>
</organism>
<dbReference type="EMBL" id="GIKN01005687">
    <property type="protein sequence ID" value="NIE47960.1"/>
    <property type="molecule type" value="Transcribed_RNA"/>
</dbReference>
<dbReference type="AlphaFoldDB" id="A0A6G5ACR6"/>
<evidence type="ECO:0000313" key="1">
    <source>
        <dbReference type="EMBL" id="NIE47960.1"/>
    </source>
</evidence>